<evidence type="ECO:0000259" key="1">
    <source>
        <dbReference type="SMART" id="SM01007"/>
    </source>
</evidence>
<dbReference type="Gene3D" id="3.40.225.10">
    <property type="entry name" value="Class II aldolase/adducin N-terminal domain"/>
    <property type="match status" value="1"/>
</dbReference>
<protein>
    <recommendedName>
        <fullName evidence="1">Class II aldolase/adducin N-terminal domain-containing protein</fullName>
    </recommendedName>
</protein>
<organism evidence="2 3">
    <name type="scientific">Clonostachys chloroleuca</name>
    <dbReference type="NCBI Taxonomy" id="1926264"/>
    <lineage>
        <taxon>Eukaryota</taxon>
        <taxon>Fungi</taxon>
        <taxon>Dikarya</taxon>
        <taxon>Ascomycota</taxon>
        <taxon>Pezizomycotina</taxon>
        <taxon>Sordariomycetes</taxon>
        <taxon>Hypocreomycetidae</taxon>
        <taxon>Hypocreales</taxon>
        <taxon>Bionectriaceae</taxon>
        <taxon>Clonostachys</taxon>
    </lineage>
</organism>
<dbReference type="Pfam" id="PF00596">
    <property type="entry name" value="Aldolase_II"/>
    <property type="match status" value="1"/>
</dbReference>
<comment type="caution">
    <text evidence="2">The sequence shown here is derived from an EMBL/GenBank/DDBJ whole genome shotgun (WGS) entry which is preliminary data.</text>
</comment>
<dbReference type="GO" id="GO:0051015">
    <property type="term" value="F:actin filament binding"/>
    <property type="evidence" value="ECO:0007669"/>
    <property type="project" value="TreeGrafter"/>
</dbReference>
<dbReference type="SUPFAM" id="SSF53639">
    <property type="entry name" value="AraD/HMP-PK domain-like"/>
    <property type="match status" value="1"/>
</dbReference>
<dbReference type="FunFam" id="3.40.225.10:FF:000009">
    <property type="entry name" value="Class II aldolase/adducin N-terminal"/>
    <property type="match status" value="1"/>
</dbReference>
<evidence type="ECO:0000313" key="3">
    <source>
        <dbReference type="Proteomes" id="UP001160390"/>
    </source>
</evidence>
<dbReference type="Proteomes" id="UP001160390">
    <property type="component" value="Unassembled WGS sequence"/>
</dbReference>
<evidence type="ECO:0000313" key="2">
    <source>
        <dbReference type="EMBL" id="CAI6087004.1"/>
    </source>
</evidence>
<dbReference type="PANTHER" id="PTHR10672:SF41">
    <property type="entry name" value="CLASS II ALDOLASE_ADDUCIN DOMAIN PROTEIN (AFU_ORTHOLOGUE AFUA_3G01330)"/>
    <property type="match status" value="1"/>
</dbReference>
<gene>
    <name evidence="2" type="ORF">CCHLO57077_00009959</name>
</gene>
<reference evidence="2" key="1">
    <citation type="submission" date="2023-01" db="EMBL/GenBank/DDBJ databases">
        <authorList>
            <person name="Piombo E."/>
        </authorList>
    </citation>
    <scope>NUCLEOTIDE SEQUENCE</scope>
</reference>
<keyword evidence="3" id="KW-1185">Reference proteome</keyword>
<dbReference type="InterPro" id="IPR001303">
    <property type="entry name" value="Aldolase_II/adducin_N"/>
</dbReference>
<name>A0AA35PX95_9HYPO</name>
<proteinExistence type="predicted"/>
<dbReference type="InterPro" id="IPR051017">
    <property type="entry name" value="Aldolase-II_Adducin_sf"/>
</dbReference>
<dbReference type="InterPro" id="IPR036409">
    <property type="entry name" value="Aldolase_II/adducin_N_sf"/>
</dbReference>
<dbReference type="AlphaFoldDB" id="A0AA35PX95"/>
<dbReference type="GO" id="GO:0005856">
    <property type="term" value="C:cytoskeleton"/>
    <property type="evidence" value="ECO:0007669"/>
    <property type="project" value="TreeGrafter"/>
</dbReference>
<dbReference type="SMART" id="SM01007">
    <property type="entry name" value="Aldolase_II"/>
    <property type="match status" value="1"/>
</dbReference>
<accession>A0AA35PX95</accession>
<dbReference type="PANTHER" id="PTHR10672">
    <property type="entry name" value="ADDUCIN"/>
    <property type="match status" value="1"/>
</dbReference>
<feature type="domain" description="Class II aldolase/adducin N-terminal" evidence="1">
    <location>
        <begin position="64"/>
        <end position="229"/>
    </location>
</feature>
<dbReference type="EMBL" id="CABFNP030000789">
    <property type="protein sequence ID" value="CAI6087004.1"/>
    <property type="molecule type" value="Genomic_DNA"/>
</dbReference>
<sequence>MWTDTRKTSGHGYGGTNTVNFSQLEATDPNAKGVEQNGVEVQLQKIPTPPVFSDMYEKREYRKGRLALAFRLFGKFGFDQGVNPLGRAFGLGRRSDLILVNGEGEVVDGGPNRLLNRAAYMIHHAVHAARPDVNCAAHSHNIYGRAFATLGRPIDMLAQDACAFWRDVGVYRQFKGAVLAAEEGHNIARDLGNRKACILQNHGLLTCGSTVEAAIFWFVSLERCCQAQLMAEAAATKPIPIDEEDAEFTYKSVGLGGVGWFSAQPMFDVLGEKIGDAYLK</sequence>